<dbReference type="GO" id="GO:0005886">
    <property type="term" value="C:plasma membrane"/>
    <property type="evidence" value="ECO:0007669"/>
    <property type="project" value="TreeGrafter"/>
</dbReference>
<name>A0A272EMW7_9RHOO</name>
<dbReference type="NCBIfam" id="TIGR00254">
    <property type="entry name" value="GGDEF"/>
    <property type="match status" value="1"/>
</dbReference>
<dbReference type="InterPro" id="IPR029787">
    <property type="entry name" value="Nucleotide_cyclase"/>
</dbReference>
<dbReference type="InterPro" id="IPR000160">
    <property type="entry name" value="GGDEF_dom"/>
</dbReference>
<sequence>MWLGLLLLISGAIFAIYHLPALRHWYYVGLELRHVDGLAIVHSLKGPAYSVYVGYLNLATALGVLLLFRAWRQADPLYRLQALTLLVASLLPWSFHLLYQTGLSPHGMDLGPFGLAASGVAFSLAVLRHKVLRLLPLARDHVFDGIAEGVIVLDRHWRILDFNRAASDFFLVLVPARLGAEMSLLGHEANFTKALDSWTPFVLRLGLRRVEIRPSPLTDPQGHILGSTLMIQDVTERLELLEKLSQLASHDELTGCANRRALLERGEAEALRARRHKRPLSVLVFDVDDFKDINDQHGHQAGDEALRHIASVLRYRLRGSDMLGRYGGDEFVVVMPETAVHAAIVLAEELIDSCRAQCHIGLSMGVAELPLIGEEDFTTLLAHADMALYAAKRAGKGQVAAYPQPIAPQSLQVVA</sequence>
<dbReference type="Gene3D" id="3.30.450.20">
    <property type="entry name" value="PAS domain"/>
    <property type="match status" value="1"/>
</dbReference>
<keyword evidence="2" id="KW-0472">Membrane</keyword>
<gene>
    <name evidence="4" type="ORF">BGI27_16415</name>
    <name evidence="5" type="ORF">CGU29_16360</name>
</gene>
<dbReference type="Pfam" id="PF00990">
    <property type="entry name" value="GGDEF"/>
    <property type="match status" value="1"/>
</dbReference>
<dbReference type="FunFam" id="3.30.70.270:FF:000001">
    <property type="entry name" value="Diguanylate cyclase domain protein"/>
    <property type="match status" value="1"/>
</dbReference>
<dbReference type="PANTHER" id="PTHR45138">
    <property type="entry name" value="REGULATORY COMPONENTS OF SENSORY TRANSDUCTION SYSTEM"/>
    <property type="match status" value="1"/>
</dbReference>
<keyword evidence="2" id="KW-0812">Transmembrane</keyword>
<dbReference type="EC" id="2.7.7.65" evidence="1"/>
<dbReference type="AlphaFoldDB" id="A0A272EMW7"/>
<keyword evidence="7" id="KW-1185">Reference proteome</keyword>
<reference evidence="5 6" key="2">
    <citation type="submission" date="2017-07" db="EMBL/GenBank/DDBJ databases">
        <title>Candidatus Dactylopiibacterium carminicum, a nitrogen-fixing symbiont of the cochineal insect Dactylopius coccus and Dactylopius opuntiae (Hemiptera: Coccoidea: Dactylopiidae).</title>
        <authorList>
            <person name="Vera A."/>
        </authorList>
    </citation>
    <scope>NUCLEOTIDE SEQUENCE [LARGE SCALE GENOMIC DNA]</scope>
    <source>
        <strain evidence="5 6">NFDCM</strain>
    </source>
</reference>
<feature type="domain" description="GGDEF" evidence="3">
    <location>
        <begin position="278"/>
        <end position="404"/>
    </location>
</feature>
<organism evidence="5 6">
    <name type="scientific">Candidatus Dactylopiibacterium carminicum</name>
    <dbReference type="NCBI Taxonomy" id="857335"/>
    <lineage>
        <taxon>Bacteria</taxon>
        <taxon>Pseudomonadati</taxon>
        <taxon>Pseudomonadota</taxon>
        <taxon>Betaproteobacteria</taxon>
        <taxon>Rhodocyclales</taxon>
        <taxon>Rhodocyclaceae</taxon>
        <taxon>Candidatus Dactylopiibacterium</taxon>
    </lineage>
</organism>
<dbReference type="EMBL" id="NMRN01000084">
    <property type="protein sequence ID" value="PAS91453.1"/>
    <property type="molecule type" value="Genomic_DNA"/>
</dbReference>
<evidence type="ECO:0000259" key="3">
    <source>
        <dbReference type="PROSITE" id="PS50887"/>
    </source>
</evidence>
<dbReference type="PANTHER" id="PTHR45138:SF24">
    <property type="entry name" value="DIGUANYLATE CYCLASE DGCC-RELATED"/>
    <property type="match status" value="1"/>
</dbReference>
<dbReference type="InterPro" id="IPR031621">
    <property type="entry name" value="HisKA_7TM"/>
</dbReference>
<dbReference type="Proteomes" id="UP000623509">
    <property type="component" value="Unassembled WGS sequence"/>
</dbReference>
<dbReference type="GO" id="GO:0043709">
    <property type="term" value="P:cell adhesion involved in single-species biofilm formation"/>
    <property type="evidence" value="ECO:0007669"/>
    <property type="project" value="TreeGrafter"/>
</dbReference>
<reference evidence="4 7" key="1">
    <citation type="submission" date="2016-08" db="EMBL/GenBank/DDBJ databases">
        <title>Candidatus Dactylopiibacterium carminicum genome sequence.</title>
        <authorList>
            <person name="Ramirez-Puebla S.T."/>
            <person name="Ormeno-Orrillo E."/>
            <person name="Vera-Ponce De Leon A."/>
            <person name="Luis L."/>
            <person name="Sanchez-Flores A."/>
            <person name="Monica R."/>
            <person name="Martinez-Romero E."/>
        </authorList>
    </citation>
    <scope>NUCLEOTIDE SEQUENCE [LARGE SCALE GENOMIC DNA]</scope>
    <source>
        <strain evidence="4">END1</strain>
    </source>
</reference>
<evidence type="ECO:0000313" key="4">
    <source>
        <dbReference type="EMBL" id="KAF7597868.1"/>
    </source>
</evidence>
<accession>A0A272EMW7</accession>
<evidence type="ECO:0000256" key="2">
    <source>
        <dbReference type="SAM" id="Phobius"/>
    </source>
</evidence>
<dbReference type="OrthoDB" id="9813903at2"/>
<dbReference type="EMBL" id="MDUX01000082">
    <property type="protein sequence ID" value="KAF7597868.1"/>
    <property type="molecule type" value="Genomic_DNA"/>
</dbReference>
<evidence type="ECO:0000313" key="5">
    <source>
        <dbReference type="EMBL" id="PAS91453.1"/>
    </source>
</evidence>
<dbReference type="GO" id="GO:0052621">
    <property type="term" value="F:diguanylate cyclase activity"/>
    <property type="evidence" value="ECO:0007669"/>
    <property type="project" value="UniProtKB-EC"/>
</dbReference>
<dbReference type="SMART" id="SM00267">
    <property type="entry name" value="GGDEF"/>
    <property type="match status" value="1"/>
</dbReference>
<keyword evidence="2" id="KW-1133">Transmembrane helix</keyword>
<comment type="caution">
    <text evidence="5">The sequence shown here is derived from an EMBL/GenBank/DDBJ whole genome shotgun (WGS) entry which is preliminary data.</text>
</comment>
<dbReference type="InterPro" id="IPR043128">
    <property type="entry name" value="Rev_trsase/Diguanyl_cyclase"/>
</dbReference>
<proteinExistence type="predicted"/>
<feature type="transmembrane region" description="Helical" evidence="2">
    <location>
        <begin position="47"/>
        <end position="68"/>
    </location>
</feature>
<dbReference type="CDD" id="cd01949">
    <property type="entry name" value="GGDEF"/>
    <property type="match status" value="1"/>
</dbReference>
<dbReference type="GO" id="GO:1902201">
    <property type="term" value="P:negative regulation of bacterial-type flagellum-dependent cell motility"/>
    <property type="evidence" value="ECO:0007669"/>
    <property type="project" value="TreeGrafter"/>
</dbReference>
<dbReference type="SUPFAM" id="SSF55785">
    <property type="entry name" value="PYP-like sensor domain (PAS domain)"/>
    <property type="match status" value="1"/>
</dbReference>
<dbReference type="PROSITE" id="PS50887">
    <property type="entry name" value="GGDEF"/>
    <property type="match status" value="1"/>
</dbReference>
<dbReference type="SUPFAM" id="SSF55073">
    <property type="entry name" value="Nucleotide cyclase"/>
    <property type="match status" value="1"/>
</dbReference>
<dbReference type="Gene3D" id="3.30.70.270">
    <property type="match status" value="1"/>
</dbReference>
<evidence type="ECO:0000313" key="6">
    <source>
        <dbReference type="Proteomes" id="UP000216107"/>
    </source>
</evidence>
<evidence type="ECO:0000313" key="7">
    <source>
        <dbReference type="Proteomes" id="UP000623509"/>
    </source>
</evidence>
<dbReference type="InterPro" id="IPR035965">
    <property type="entry name" value="PAS-like_dom_sf"/>
</dbReference>
<dbReference type="InterPro" id="IPR050469">
    <property type="entry name" value="Diguanylate_Cyclase"/>
</dbReference>
<feature type="transmembrane region" description="Helical" evidence="2">
    <location>
        <begin position="80"/>
        <end position="98"/>
    </location>
</feature>
<dbReference type="Proteomes" id="UP000216107">
    <property type="component" value="Unassembled WGS sequence"/>
</dbReference>
<dbReference type="Pfam" id="PF16927">
    <property type="entry name" value="HisKA_7TM"/>
    <property type="match status" value="1"/>
</dbReference>
<evidence type="ECO:0000256" key="1">
    <source>
        <dbReference type="ARBA" id="ARBA00012528"/>
    </source>
</evidence>
<protein>
    <recommendedName>
        <fullName evidence="1">diguanylate cyclase</fullName>
        <ecNumber evidence="1">2.7.7.65</ecNumber>
    </recommendedName>
</protein>